<sequence>MQLRTRLSLEYCTVLLESCIQSKSLFQGKLIHQHLLKCLHRTQETNLTNFDVPFEKLVDFYIACNELKIARHVFDKRPHRPKNVVLWNLLIRAYAWNGPYEEAIDLYYKMLGYGITPNRFTFPFVLKACSALKEVSEGREIHFDIKRLRLESNVYVSTALVDFYAKWFSLHEGSYDEVARLLVQMQYDVSPNSSTIVGVLPAVAQVNSLRHGKEIHGFCVRRGFVGDVVVGTGILDVYGKCQCIDYARRIFDMMGIVKNEVTWSAMVGAYVVCDFMREALELFCQLLMLKDDGIVLSAVTLATVIRVCANLTDLSMGSCLHCYAIKSGFVLDLMVGNTLLSMYAKCYVQNGNSEEGLCMFLEMQLSGINPEKATLASVLPACAHLAALHYGSCSHCYAIVCGFTADTMIWEQVSKKIQKLGPESTGNFVLLSNMYSAVGRWDDAAQVRITQKEQGFEKSPGCSWIEISGVVHTFVGGGYRSHPQLAQISNKLDELLVEMKRLGYQTESSYVFQDVEEEEKERGKDGGFTGPNSASIVKSLQNLLFPYRLCDDSYAAGPALMSPIFSGNCEATDAHVSVYRRGTSVLLWISTALLNAIAVHGFRNSDTISISFSHEPSRDTSTFSRLVYPTGSPSKSTVFLSENLLQQLLLIILMKLIEMGG</sequence>
<evidence type="ECO:0000313" key="1">
    <source>
        <dbReference type="EMBL" id="KAL3568529.1"/>
    </source>
</evidence>
<protein>
    <submittedName>
        <fullName evidence="1">Uncharacterized protein</fullName>
    </submittedName>
</protein>
<evidence type="ECO:0000313" key="2">
    <source>
        <dbReference type="Proteomes" id="UP000309997"/>
    </source>
</evidence>
<keyword evidence="2" id="KW-1185">Reference proteome</keyword>
<name>A0ACC4AQK4_POPAL</name>
<gene>
    <name evidence="1" type="ORF">D5086_031180</name>
</gene>
<reference evidence="1 2" key="1">
    <citation type="journal article" date="2024" name="Plant Biotechnol. J.">
        <title>Genome and CRISPR/Cas9 system of a widespread forest tree (Populus alba) in the world.</title>
        <authorList>
            <person name="Liu Y.J."/>
            <person name="Jiang P.F."/>
            <person name="Han X.M."/>
            <person name="Li X.Y."/>
            <person name="Wang H.M."/>
            <person name="Wang Y.J."/>
            <person name="Wang X.X."/>
            <person name="Zeng Q.Y."/>
        </authorList>
    </citation>
    <scope>NUCLEOTIDE SEQUENCE [LARGE SCALE GENOMIC DNA]</scope>
    <source>
        <strain evidence="2">cv. PAL-ZL1</strain>
    </source>
</reference>
<dbReference type="EMBL" id="RCHU02000017">
    <property type="protein sequence ID" value="KAL3568529.1"/>
    <property type="molecule type" value="Genomic_DNA"/>
</dbReference>
<comment type="caution">
    <text evidence="1">The sequence shown here is derived from an EMBL/GenBank/DDBJ whole genome shotgun (WGS) entry which is preliminary data.</text>
</comment>
<accession>A0ACC4AQK4</accession>
<dbReference type="Proteomes" id="UP000309997">
    <property type="component" value="Unassembled WGS sequence"/>
</dbReference>
<proteinExistence type="predicted"/>
<organism evidence="1 2">
    <name type="scientific">Populus alba</name>
    <name type="common">White poplar</name>
    <dbReference type="NCBI Taxonomy" id="43335"/>
    <lineage>
        <taxon>Eukaryota</taxon>
        <taxon>Viridiplantae</taxon>
        <taxon>Streptophyta</taxon>
        <taxon>Embryophyta</taxon>
        <taxon>Tracheophyta</taxon>
        <taxon>Spermatophyta</taxon>
        <taxon>Magnoliopsida</taxon>
        <taxon>eudicotyledons</taxon>
        <taxon>Gunneridae</taxon>
        <taxon>Pentapetalae</taxon>
        <taxon>rosids</taxon>
        <taxon>fabids</taxon>
        <taxon>Malpighiales</taxon>
        <taxon>Salicaceae</taxon>
        <taxon>Saliceae</taxon>
        <taxon>Populus</taxon>
    </lineage>
</organism>